<keyword evidence="4" id="KW-1185">Reference proteome</keyword>
<feature type="region of interest" description="Disordered" evidence="1">
    <location>
        <begin position="52"/>
        <end position="111"/>
    </location>
</feature>
<gene>
    <name evidence="3" type="ORF">B0A50_01948</name>
</gene>
<evidence type="ECO:0008006" key="5">
    <source>
        <dbReference type="Google" id="ProtNLM"/>
    </source>
</evidence>
<keyword evidence="2" id="KW-0732">Signal</keyword>
<evidence type="ECO:0000256" key="2">
    <source>
        <dbReference type="SAM" id="SignalP"/>
    </source>
</evidence>
<comment type="caution">
    <text evidence="3">The sequence shown here is derived from an EMBL/GenBank/DDBJ whole genome shotgun (WGS) entry which is preliminary data.</text>
</comment>
<dbReference type="EMBL" id="NAJL01000009">
    <property type="protein sequence ID" value="TKA30980.1"/>
    <property type="molecule type" value="Genomic_DNA"/>
</dbReference>
<sequence length="111" mass="12105">MSIRFFVGLGALAALPITWGLFIQADHAELPFGTPGSNSIKARFSNFNSHAFDSRGVNHRVPLSERYDSGTRGYESEAESQRRQTGSWGQVRDGLRREAPRGPGGAEPAES</sequence>
<accession>A0A4U0U6Y5</accession>
<dbReference type="AlphaFoldDB" id="A0A4U0U6Y5"/>
<evidence type="ECO:0000313" key="4">
    <source>
        <dbReference type="Proteomes" id="UP000308549"/>
    </source>
</evidence>
<protein>
    <recommendedName>
        <fullName evidence="5">Secreted protein</fullName>
    </recommendedName>
</protein>
<feature type="signal peptide" evidence="2">
    <location>
        <begin position="1"/>
        <end position="20"/>
    </location>
</feature>
<evidence type="ECO:0000256" key="1">
    <source>
        <dbReference type="SAM" id="MobiDB-lite"/>
    </source>
</evidence>
<dbReference type="OrthoDB" id="3864465at2759"/>
<reference evidence="3 4" key="1">
    <citation type="submission" date="2017-03" db="EMBL/GenBank/DDBJ databases">
        <title>Genomes of endolithic fungi from Antarctica.</title>
        <authorList>
            <person name="Coleine C."/>
            <person name="Masonjones S."/>
            <person name="Stajich J.E."/>
        </authorList>
    </citation>
    <scope>NUCLEOTIDE SEQUENCE [LARGE SCALE GENOMIC DNA]</scope>
    <source>
        <strain evidence="3 4">CCFEE 6315</strain>
    </source>
</reference>
<name>A0A4U0U6Y5_9PEZI</name>
<proteinExistence type="predicted"/>
<dbReference type="Proteomes" id="UP000308549">
    <property type="component" value="Unassembled WGS sequence"/>
</dbReference>
<evidence type="ECO:0000313" key="3">
    <source>
        <dbReference type="EMBL" id="TKA30980.1"/>
    </source>
</evidence>
<organism evidence="3 4">
    <name type="scientific">Salinomyces thailandicus</name>
    <dbReference type="NCBI Taxonomy" id="706561"/>
    <lineage>
        <taxon>Eukaryota</taxon>
        <taxon>Fungi</taxon>
        <taxon>Dikarya</taxon>
        <taxon>Ascomycota</taxon>
        <taxon>Pezizomycotina</taxon>
        <taxon>Dothideomycetes</taxon>
        <taxon>Dothideomycetidae</taxon>
        <taxon>Mycosphaerellales</taxon>
        <taxon>Teratosphaeriaceae</taxon>
        <taxon>Salinomyces</taxon>
    </lineage>
</organism>
<feature type="chain" id="PRO_5020774284" description="Secreted protein" evidence="2">
    <location>
        <begin position="21"/>
        <end position="111"/>
    </location>
</feature>